<dbReference type="InterPro" id="IPR036236">
    <property type="entry name" value="Znf_C2H2_sf"/>
</dbReference>
<keyword evidence="2 4" id="KW-0863">Zinc-finger</keyword>
<evidence type="ECO:0000259" key="5">
    <source>
        <dbReference type="PROSITE" id="PS50808"/>
    </source>
</evidence>
<dbReference type="Proteomes" id="UP001529510">
    <property type="component" value="Unassembled WGS sequence"/>
</dbReference>
<keyword evidence="1" id="KW-0479">Metal-binding</keyword>
<evidence type="ECO:0000313" key="6">
    <source>
        <dbReference type="EMBL" id="KAL0149950.1"/>
    </source>
</evidence>
<evidence type="ECO:0000256" key="1">
    <source>
        <dbReference type="ARBA" id="ARBA00022723"/>
    </source>
</evidence>
<comment type="caution">
    <text evidence="6">The sequence shown here is derived from an EMBL/GenBank/DDBJ whole genome shotgun (WGS) entry which is preliminary data.</text>
</comment>
<dbReference type="GO" id="GO:0008270">
    <property type="term" value="F:zinc ion binding"/>
    <property type="evidence" value="ECO:0007669"/>
    <property type="project" value="UniProtKB-KW"/>
</dbReference>
<dbReference type="EMBL" id="JAMKFB020000310">
    <property type="protein sequence ID" value="KAL0149950.1"/>
    <property type="molecule type" value="Genomic_DNA"/>
</dbReference>
<name>A0ABD0MJZ5_CIRMR</name>
<evidence type="ECO:0000256" key="4">
    <source>
        <dbReference type="PROSITE-ProRule" id="PRU00027"/>
    </source>
</evidence>
<feature type="non-terminal residue" evidence="6">
    <location>
        <position position="68"/>
    </location>
</feature>
<gene>
    <name evidence="6" type="ORF">M9458_054746</name>
</gene>
<keyword evidence="7" id="KW-1185">Reference proteome</keyword>
<proteinExistence type="predicted"/>
<keyword evidence="3" id="KW-0862">Zinc</keyword>
<dbReference type="SMART" id="SM00614">
    <property type="entry name" value="ZnF_BED"/>
    <property type="match status" value="1"/>
</dbReference>
<dbReference type="SUPFAM" id="SSF57667">
    <property type="entry name" value="beta-beta-alpha zinc fingers"/>
    <property type="match status" value="1"/>
</dbReference>
<accession>A0ABD0MJZ5</accession>
<reference evidence="6 7" key="1">
    <citation type="submission" date="2024-05" db="EMBL/GenBank/DDBJ databases">
        <title>Genome sequencing and assembly of Indian major carp, Cirrhinus mrigala (Hamilton, 1822).</title>
        <authorList>
            <person name="Mohindra V."/>
            <person name="Chowdhury L.M."/>
            <person name="Lal K."/>
            <person name="Jena J.K."/>
        </authorList>
    </citation>
    <scope>NUCLEOTIDE SEQUENCE [LARGE SCALE GENOMIC DNA]</scope>
    <source>
        <strain evidence="6">CM1030</strain>
        <tissue evidence="6">Blood</tissue>
    </source>
</reference>
<evidence type="ECO:0000256" key="3">
    <source>
        <dbReference type="ARBA" id="ARBA00022833"/>
    </source>
</evidence>
<protein>
    <recommendedName>
        <fullName evidence="5">BED-type domain-containing protein</fullName>
    </recommendedName>
</protein>
<dbReference type="PROSITE" id="PS50808">
    <property type="entry name" value="ZF_BED"/>
    <property type="match status" value="1"/>
</dbReference>
<sequence length="68" mass="7628">MAASNAAAARTKTSKVWEHFSLDTVNKKITCMVCKAVLVYHGSTSVMHEHLKRKHVGQLNETEFDSPR</sequence>
<evidence type="ECO:0000256" key="2">
    <source>
        <dbReference type="ARBA" id="ARBA00022771"/>
    </source>
</evidence>
<dbReference type="Pfam" id="PF02892">
    <property type="entry name" value="zf-BED"/>
    <property type="match status" value="1"/>
</dbReference>
<organism evidence="6 7">
    <name type="scientific">Cirrhinus mrigala</name>
    <name type="common">Mrigala</name>
    <dbReference type="NCBI Taxonomy" id="683832"/>
    <lineage>
        <taxon>Eukaryota</taxon>
        <taxon>Metazoa</taxon>
        <taxon>Chordata</taxon>
        <taxon>Craniata</taxon>
        <taxon>Vertebrata</taxon>
        <taxon>Euteleostomi</taxon>
        <taxon>Actinopterygii</taxon>
        <taxon>Neopterygii</taxon>
        <taxon>Teleostei</taxon>
        <taxon>Ostariophysi</taxon>
        <taxon>Cypriniformes</taxon>
        <taxon>Cyprinidae</taxon>
        <taxon>Labeoninae</taxon>
        <taxon>Labeonini</taxon>
        <taxon>Cirrhinus</taxon>
    </lineage>
</organism>
<evidence type="ECO:0000313" key="7">
    <source>
        <dbReference type="Proteomes" id="UP001529510"/>
    </source>
</evidence>
<dbReference type="InterPro" id="IPR003656">
    <property type="entry name" value="Znf_BED"/>
</dbReference>
<feature type="domain" description="BED-type" evidence="5">
    <location>
        <begin position="11"/>
        <end position="62"/>
    </location>
</feature>
<dbReference type="AlphaFoldDB" id="A0ABD0MJZ5"/>